<proteinExistence type="predicted"/>
<sequence length="262" mass="27661">MKLATGLLIFCLVFLTAAGTILYTQQRRLIFPAPATYPQSAPAGFRLVHTQTADGLRLSAFYRPADAGKKTLLFFHGNGDNLLGAMEATRGPAAAGHGLLLVEYRGYGGNPGSPSEAGFYRDGDAAMRWLAAAGVAPEDRVIVGNSIGSGPATEAALRHDVAALILVSGLADLPSVVRSRIPPIPAFLVRDRFDNAAKLPRVAAPVFLMHGDADTLVQADNLGRLRAARPDATVALVAGVGHELAYTADAQRLLTRWIDSLP</sequence>
<dbReference type="PANTHER" id="PTHR12277">
    <property type="entry name" value="ALPHA/BETA HYDROLASE DOMAIN-CONTAINING PROTEIN"/>
    <property type="match status" value="1"/>
</dbReference>
<dbReference type="Pfam" id="PF00561">
    <property type="entry name" value="Abhydrolase_1"/>
    <property type="match status" value="1"/>
</dbReference>
<comment type="caution">
    <text evidence="2">The sequence shown here is derived from an EMBL/GenBank/DDBJ whole genome shotgun (WGS) entry which is preliminary data.</text>
</comment>
<reference evidence="2 3" key="1">
    <citation type="submission" date="2017-08" db="EMBL/GenBank/DDBJ databases">
        <title>Infants hospitalized years apart are colonized by the same room-sourced microbial strains.</title>
        <authorList>
            <person name="Brooks B."/>
            <person name="Olm M.R."/>
            <person name="Firek B.A."/>
            <person name="Baker R."/>
            <person name="Thomas B.C."/>
            <person name="Morowitz M.J."/>
            <person name="Banfield J.F."/>
        </authorList>
    </citation>
    <scope>NUCLEOTIDE SEQUENCE [LARGE SCALE GENOMIC DNA]</scope>
    <source>
        <strain evidence="2">S2_005_003_R2_47</strain>
    </source>
</reference>
<dbReference type="PANTHER" id="PTHR12277:SF81">
    <property type="entry name" value="PROTEIN ABHD13"/>
    <property type="match status" value="1"/>
</dbReference>
<evidence type="ECO:0000259" key="1">
    <source>
        <dbReference type="Pfam" id="PF00561"/>
    </source>
</evidence>
<dbReference type="SUPFAM" id="SSF53474">
    <property type="entry name" value="alpha/beta-Hydrolases"/>
    <property type="match status" value="1"/>
</dbReference>
<dbReference type="Gene3D" id="3.40.50.1820">
    <property type="entry name" value="alpha/beta hydrolase"/>
    <property type="match status" value="1"/>
</dbReference>
<dbReference type="AlphaFoldDB" id="A0A2W5KX41"/>
<dbReference type="InterPro" id="IPR029058">
    <property type="entry name" value="AB_hydrolase_fold"/>
</dbReference>
<protein>
    <submittedName>
        <fullName evidence="2">Alpha/beta hydrolase</fullName>
    </submittedName>
</protein>
<accession>A0A2W5KX41</accession>
<keyword evidence="2" id="KW-0378">Hydrolase</keyword>
<name>A0A2W5KX41_SPHMC</name>
<feature type="domain" description="AB hydrolase-1" evidence="1">
    <location>
        <begin position="71"/>
        <end position="169"/>
    </location>
</feature>
<evidence type="ECO:0000313" key="3">
    <source>
        <dbReference type="Proteomes" id="UP000248597"/>
    </source>
</evidence>
<organism evidence="2 3">
    <name type="scientific">Sphingopyxis macrogoltabida</name>
    <name type="common">Sphingomonas macrogoltabidus</name>
    <dbReference type="NCBI Taxonomy" id="33050"/>
    <lineage>
        <taxon>Bacteria</taxon>
        <taxon>Pseudomonadati</taxon>
        <taxon>Pseudomonadota</taxon>
        <taxon>Alphaproteobacteria</taxon>
        <taxon>Sphingomonadales</taxon>
        <taxon>Sphingomonadaceae</taxon>
        <taxon>Sphingopyxis</taxon>
    </lineage>
</organism>
<dbReference type="EMBL" id="QFPJ01000055">
    <property type="protein sequence ID" value="PZQ20544.1"/>
    <property type="molecule type" value="Genomic_DNA"/>
</dbReference>
<evidence type="ECO:0000313" key="2">
    <source>
        <dbReference type="EMBL" id="PZQ20544.1"/>
    </source>
</evidence>
<gene>
    <name evidence="2" type="ORF">DI569_15125</name>
</gene>
<dbReference type="Proteomes" id="UP000248597">
    <property type="component" value="Unassembled WGS sequence"/>
</dbReference>
<dbReference type="GO" id="GO:0016787">
    <property type="term" value="F:hydrolase activity"/>
    <property type="evidence" value="ECO:0007669"/>
    <property type="project" value="UniProtKB-KW"/>
</dbReference>
<dbReference type="InterPro" id="IPR000073">
    <property type="entry name" value="AB_hydrolase_1"/>
</dbReference>